<dbReference type="EMBL" id="CP012508">
    <property type="protein sequence ID" value="ALB23339.1"/>
    <property type="molecule type" value="Genomic_DNA"/>
</dbReference>
<protein>
    <submittedName>
        <fullName evidence="3">Outer membrane protein/outer membrane enzyme PagP</fullName>
    </submittedName>
</protein>
<proteinExistence type="inferred from homology"/>
<keyword evidence="2" id="KW-0406">Ion transport</keyword>
<organism evidence="3 4">
    <name type="scientific">Piscirickettsia salmonis</name>
    <dbReference type="NCBI Taxonomy" id="1238"/>
    <lineage>
        <taxon>Bacteria</taxon>
        <taxon>Pseudomonadati</taxon>
        <taxon>Pseudomonadota</taxon>
        <taxon>Gammaproteobacteria</taxon>
        <taxon>Thiotrichales</taxon>
        <taxon>Piscirickettsiaceae</taxon>
        <taxon>Piscirickettsia</taxon>
    </lineage>
</organism>
<dbReference type="GO" id="GO:0015288">
    <property type="term" value="F:porin activity"/>
    <property type="evidence" value="ECO:0007669"/>
    <property type="project" value="UniProtKB-KW"/>
</dbReference>
<evidence type="ECO:0000256" key="1">
    <source>
        <dbReference type="ARBA" id="ARBA00005710"/>
    </source>
</evidence>
<dbReference type="Gene3D" id="2.40.160.20">
    <property type="match status" value="1"/>
</dbReference>
<keyword evidence="2" id="KW-0813">Transport</keyword>
<evidence type="ECO:0000313" key="4">
    <source>
        <dbReference type="Proteomes" id="UP000029558"/>
    </source>
</evidence>
<reference evidence="3 4" key="1">
    <citation type="journal article" date="2014" name="Genome Announc.">
        <title>Comparative Genome Analysis of Two Isolates of the Fish Pathogen Piscirickettsia salmonis from Different Hosts Reveals Major Differences in Virulence-Associated Secretion Systems.</title>
        <authorList>
            <person name="Bohle H."/>
            <person name="Henriquez P."/>
            <person name="Grothusen H."/>
            <person name="Navas E."/>
            <person name="Sandoval A."/>
            <person name="Bustamante F."/>
            <person name="Bustos P."/>
            <person name="Mancilla M."/>
        </authorList>
    </citation>
    <scope>NUCLEOTIDE SEQUENCE [LARGE SCALE GENOMIC DNA]</scope>
    <source>
        <strain evidence="4">B1-32597</strain>
    </source>
</reference>
<gene>
    <name evidence="3" type="primary">pagP</name>
    <name evidence="3" type="ORF">KU39_2159</name>
</gene>
<dbReference type="GO" id="GO:0009279">
    <property type="term" value="C:cell outer membrane"/>
    <property type="evidence" value="ECO:0007669"/>
    <property type="project" value="InterPro"/>
</dbReference>
<dbReference type="InterPro" id="IPR011250">
    <property type="entry name" value="OMP/PagP_B-barrel"/>
</dbReference>
<dbReference type="InterPro" id="IPR000498">
    <property type="entry name" value="OmpA-like_TM_dom"/>
</dbReference>
<evidence type="ECO:0000256" key="2">
    <source>
        <dbReference type="ARBA" id="ARBA00023114"/>
    </source>
</evidence>
<sequence>MIKKTLLAAAVIGCMGATAVAFAQTGVYVEGQAGYTLQRKLGLSGGTDKDRNKIGGRVAVGYNYDINDMFGLGAELGYGYYGKTSFKVGGVDKDYKSTGIDVVVVPTWHINSQFDVFAKAGLMRQKLSGDAIGDTGTKVLAGLGVGYNLTPALQVNLTYQHVFGEDMDNGTTQGVPSIDSVFAGVRYTF</sequence>
<evidence type="ECO:0000313" key="3">
    <source>
        <dbReference type="EMBL" id="ALB23339.1"/>
    </source>
</evidence>
<dbReference type="RefSeq" id="WP_017377000.1">
    <property type="nucleotide sequence ID" value="NZ_CP012508.1"/>
</dbReference>
<dbReference type="Proteomes" id="UP000029558">
    <property type="component" value="Chromosome"/>
</dbReference>
<dbReference type="OrthoDB" id="9805832at2"/>
<dbReference type="SUPFAM" id="SSF56925">
    <property type="entry name" value="OMPA-like"/>
    <property type="match status" value="1"/>
</dbReference>
<name>A0A1L6TD62_PISSA</name>
<dbReference type="Pfam" id="PF01389">
    <property type="entry name" value="OmpA_membrane"/>
    <property type="match status" value="1"/>
</dbReference>
<dbReference type="AlphaFoldDB" id="A0A1L6TD62"/>
<keyword evidence="2" id="KW-0812">Transmembrane</keyword>
<keyword evidence="2" id="KW-0626">Porin</keyword>
<comment type="similarity">
    <text evidence="1">Belongs to the outer membrane OOP (TC 1.B.6) superfamily. OmpA family.</text>
</comment>
<dbReference type="GO" id="GO:0046930">
    <property type="term" value="C:pore complex"/>
    <property type="evidence" value="ECO:0007669"/>
    <property type="project" value="UniProtKB-KW"/>
</dbReference>
<accession>A0A1L6TD62</accession>